<feature type="region of interest" description="Disordered" evidence="1">
    <location>
        <begin position="82"/>
        <end position="102"/>
    </location>
</feature>
<sequence>MSFGNFARKVRDPGLPLGRRVSALRSCVQLYRPIGFEATLSFLEAEAGPFNTDEDALLRALAVLEASRAAWNVEKQAYAADRRQAKRRGERRPRPGAPNPYVRKHWYGAQREAALHAVRFWHRQRLAALVAEDDRSSRELRECVELCLDAGGHLAPVQRRSLARCVDELTGRLRGGLWHDDRVEYVRVRDLLVVARHIEVATSPPFV</sequence>
<comment type="caution">
    <text evidence="2">The sequence shown here is derived from an EMBL/GenBank/DDBJ whole genome shotgun (WGS) entry which is preliminary data.</text>
</comment>
<dbReference type="RefSeq" id="WP_122194005.1">
    <property type="nucleotide sequence ID" value="NZ_JBHSKC010000022.1"/>
</dbReference>
<organism evidence="2 3">
    <name type="scientific">Actinomadura harenae</name>
    <dbReference type="NCBI Taxonomy" id="2483351"/>
    <lineage>
        <taxon>Bacteria</taxon>
        <taxon>Bacillati</taxon>
        <taxon>Actinomycetota</taxon>
        <taxon>Actinomycetes</taxon>
        <taxon>Streptosporangiales</taxon>
        <taxon>Thermomonosporaceae</taxon>
        <taxon>Actinomadura</taxon>
    </lineage>
</organism>
<accession>A0A3M2M6Q1</accession>
<evidence type="ECO:0000256" key="1">
    <source>
        <dbReference type="SAM" id="MobiDB-lite"/>
    </source>
</evidence>
<proteinExistence type="predicted"/>
<name>A0A3M2M6Q1_9ACTN</name>
<dbReference type="EMBL" id="RFFG01000013">
    <property type="protein sequence ID" value="RMI45484.1"/>
    <property type="molecule type" value="Genomic_DNA"/>
</dbReference>
<reference evidence="2 3" key="1">
    <citation type="submission" date="2018-10" db="EMBL/GenBank/DDBJ databases">
        <title>Isolation from soil.</title>
        <authorList>
            <person name="Hu J."/>
        </authorList>
    </citation>
    <scope>NUCLEOTIDE SEQUENCE [LARGE SCALE GENOMIC DNA]</scope>
    <source>
        <strain evidence="2 3">NEAU-Ht49</strain>
    </source>
</reference>
<evidence type="ECO:0000313" key="3">
    <source>
        <dbReference type="Proteomes" id="UP000282674"/>
    </source>
</evidence>
<dbReference type="Proteomes" id="UP000282674">
    <property type="component" value="Unassembled WGS sequence"/>
</dbReference>
<dbReference type="OrthoDB" id="8593648at2"/>
<dbReference type="AlphaFoldDB" id="A0A3M2M6Q1"/>
<gene>
    <name evidence="2" type="ORF">EBO15_09750</name>
</gene>
<evidence type="ECO:0000313" key="2">
    <source>
        <dbReference type="EMBL" id="RMI45484.1"/>
    </source>
</evidence>
<keyword evidence="3" id="KW-1185">Reference proteome</keyword>
<protein>
    <submittedName>
        <fullName evidence="2">Uncharacterized protein</fullName>
    </submittedName>
</protein>